<dbReference type="Proteomes" id="UP000245283">
    <property type="component" value="Unassembled WGS sequence"/>
</dbReference>
<protein>
    <submittedName>
        <fullName evidence="2">Uncharacterized protein</fullName>
    </submittedName>
</protein>
<name>A0A2V1KC40_9ACTO</name>
<evidence type="ECO:0000313" key="3">
    <source>
        <dbReference type="Proteomes" id="UP000245283"/>
    </source>
</evidence>
<dbReference type="EMBL" id="QETB01000001">
    <property type="protein sequence ID" value="PWF27087.1"/>
    <property type="molecule type" value="Genomic_DNA"/>
</dbReference>
<dbReference type="AlphaFoldDB" id="A0A2V1KC40"/>
<reference evidence="3" key="1">
    <citation type="submission" date="2018-05" db="EMBL/GenBank/DDBJ databases">
        <authorList>
            <person name="Li Y."/>
        </authorList>
    </citation>
    <scope>NUCLEOTIDE SEQUENCE [LARGE SCALE GENOMIC DNA]</scope>
    <source>
        <strain evidence="3">sk1b4</strain>
    </source>
</reference>
<sequence>METRKPARRKRTIQKHLWFSAVEWEQVARRMRAYGLTSFSRYARELLLNGQITIMEPTTNMSDLRSSIDRIGNNVNQIAKQANTDHMATYQQVVAVRRLLTEVRELVRDDSGSHDGHYQDQRHSTDPE</sequence>
<keyword evidence="3" id="KW-1185">Reference proteome</keyword>
<comment type="caution">
    <text evidence="2">The sequence shown here is derived from an EMBL/GenBank/DDBJ whole genome shotgun (WGS) entry which is preliminary data.</text>
</comment>
<feature type="region of interest" description="Disordered" evidence="1">
    <location>
        <begin position="108"/>
        <end position="128"/>
    </location>
</feature>
<organism evidence="2 3">
    <name type="scientific">Ancrocorticia populi</name>
    <dbReference type="NCBI Taxonomy" id="2175228"/>
    <lineage>
        <taxon>Bacteria</taxon>
        <taxon>Bacillati</taxon>
        <taxon>Actinomycetota</taxon>
        <taxon>Actinomycetes</taxon>
        <taxon>Actinomycetales</taxon>
        <taxon>Actinomycetaceae</taxon>
        <taxon>Ancrocorticia</taxon>
    </lineage>
</organism>
<dbReference type="OrthoDB" id="4289434at2"/>
<accession>A0A2V1KC40</accession>
<gene>
    <name evidence="2" type="ORF">DD236_01375</name>
</gene>
<evidence type="ECO:0000313" key="2">
    <source>
        <dbReference type="EMBL" id="PWF27087.1"/>
    </source>
</evidence>
<dbReference type="RefSeq" id="WP_109092587.1">
    <property type="nucleotide sequence ID" value="NZ_QETB01000001.1"/>
</dbReference>
<dbReference type="Pfam" id="PF21983">
    <property type="entry name" value="NikA-like"/>
    <property type="match status" value="1"/>
</dbReference>
<proteinExistence type="predicted"/>
<dbReference type="InterPro" id="IPR053842">
    <property type="entry name" value="NikA-like"/>
</dbReference>
<evidence type="ECO:0000256" key="1">
    <source>
        <dbReference type="SAM" id="MobiDB-lite"/>
    </source>
</evidence>